<sequence>MLDYLEECRKKRVTVIRNLLNRQLLVISTD</sequence>
<evidence type="ECO:0000313" key="1">
    <source>
        <dbReference type="EMBL" id="DAE30853.1"/>
    </source>
</evidence>
<dbReference type="EMBL" id="BK059105">
    <property type="protein sequence ID" value="DAE30853.1"/>
    <property type="molecule type" value="Genomic_DNA"/>
</dbReference>
<accession>A0A8S5RIG4</accession>
<name>A0A8S5RIG4_9VIRU</name>
<protein>
    <submittedName>
        <fullName evidence="1">Uncharacterized protein</fullName>
    </submittedName>
</protein>
<organism evidence="1">
    <name type="scientific">virus sp. ctML55</name>
    <dbReference type="NCBI Taxonomy" id="2827627"/>
    <lineage>
        <taxon>Viruses</taxon>
    </lineage>
</organism>
<proteinExistence type="predicted"/>
<reference evidence="1" key="1">
    <citation type="journal article" date="2021" name="Proc. Natl. Acad. Sci. U.S.A.">
        <title>A Catalog of Tens of Thousands of Viruses from Human Metagenomes Reveals Hidden Associations with Chronic Diseases.</title>
        <authorList>
            <person name="Tisza M.J."/>
            <person name="Buck C.B."/>
        </authorList>
    </citation>
    <scope>NUCLEOTIDE SEQUENCE</scope>
    <source>
        <strain evidence="1">CtML55</strain>
    </source>
</reference>